<dbReference type="GO" id="GO:0016279">
    <property type="term" value="F:protein-lysine N-methyltransferase activity"/>
    <property type="evidence" value="ECO:0007669"/>
    <property type="project" value="InterPro"/>
</dbReference>
<dbReference type="AlphaFoldDB" id="A0A177M9Q2"/>
<keyword evidence="2" id="KW-0808">Transferase</keyword>
<name>A0A177M9Q2_METMH</name>
<dbReference type="InterPro" id="IPR026170">
    <property type="entry name" value="FAM173A/B"/>
</dbReference>
<protein>
    <recommendedName>
        <fullName evidence="7">Methyltransferase type 12</fullName>
    </recommendedName>
</protein>
<keyword evidence="4" id="KW-1133">Transmembrane helix</keyword>
<keyword evidence="4" id="KW-0812">Transmembrane</keyword>
<evidence type="ECO:0000313" key="5">
    <source>
        <dbReference type="EMBL" id="OAI02371.1"/>
    </source>
</evidence>
<dbReference type="PANTHER" id="PTHR13610">
    <property type="entry name" value="METHYLTRANSFERASE DOMAIN-CONTAINING PROTEIN"/>
    <property type="match status" value="1"/>
</dbReference>
<keyword evidence="3" id="KW-0949">S-adenosyl-L-methionine</keyword>
<dbReference type="EMBL" id="LUUH01000062">
    <property type="protein sequence ID" value="OAI02371.1"/>
    <property type="molecule type" value="Genomic_DNA"/>
</dbReference>
<organism evidence="5 6">
    <name type="scientific">Methylomonas methanica</name>
    <dbReference type="NCBI Taxonomy" id="421"/>
    <lineage>
        <taxon>Bacteria</taxon>
        <taxon>Pseudomonadati</taxon>
        <taxon>Pseudomonadota</taxon>
        <taxon>Gammaproteobacteria</taxon>
        <taxon>Methylococcales</taxon>
        <taxon>Methylococcaceae</taxon>
        <taxon>Methylomonas</taxon>
    </lineage>
</organism>
<feature type="transmembrane region" description="Helical" evidence="4">
    <location>
        <begin position="75"/>
        <end position="93"/>
    </location>
</feature>
<dbReference type="InterPro" id="IPR029063">
    <property type="entry name" value="SAM-dependent_MTases_sf"/>
</dbReference>
<dbReference type="Gene3D" id="3.40.50.150">
    <property type="entry name" value="Vaccinia Virus protein VP39"/>
    <property type="match status" value="1"/>
</dbReference>
<keyword evidence="1" id="KW-0489">Methyltransferase</keyword>
<dbReference type="PANTHER" id="PTHR13610:SF9">
    <property type="entry name" value="FI06469P"/>
    <property type="match status" value="1"/>
</dbReference>
<dbReference type="Proteomes" id="UP000077763">
    <property type="component" value="Unassembled WGS sequence"/>
</dbReference>
<evidence type="ECO:0000256" key="1">
    <source>
        <dbReference type="ARBA" id="ARBA00022603"/>
    </source>
</evidence>
<evidence type="ECO:0008006" key="7">
    <source>
        <dbReference type="Google" id="ProtNLM"/>
    </source>
</evidence>
<comment type="caution">
    <text evidence="5">The sequence shown here is derived from an EMBL/GenBank/DDBJ whole genome shotgun (WGS) entry which is preliminary data.</text>
</comment>
<feature type="transmembrane region" description="Helical" evidence="4">
    <location>
        <begin position="52"/>
        <end position="69"/>
    </location>
</feature>
<evidence type="ECO:0000256" key="4">
    <source>
        <dbReference type="SAM" id="Phobius"/>
    </source>
</evidence>
<dbReference type="SUPFAM" id="SSF53335">
    <property type="entry name" value="S-adenosyl-L-methionine-dependent methyltransferases"/>
    <property type="match status" value="1"/>
</dbReference>
<evidence type="ECO:0000256" key="2">
    <source>
        <dbReference type="ARBA" id="ARBA00022679"/>
    </source>
</evidence>
<sequence length="246" mass="27587">MQLFKALLSQLLACAAVLGIHTLFPLPISVWQAAAMQACLAALCSRGFRQPVWWLPIHLLFIPTVLLGLSWQVPAWLYLLILLLLTLLFWGTVKGDVPLFLSSSAVSDTLIEIVQSEGAQTFVDIGAGLATVVVPLAKARQDMAVVALERAPLPWLLATWRCRNLTNVRVGRSSFWEQDLREFDVVFAFLSPLVMTKIGEKIRREMRAGCLFVSSSFPIPNSEPESVIELNDRRKTKLYCYRIGRF</sequence>
<proteinExistence type="predicted"/>
<keyword evidence="4" id="KW-0472">Membrane</keyword>
<accession>A0A177M9Q2</accession>
<reference evidence="5 6" key="1">
    <citation type="submission" date="2016-03" db="EMBL/GenBank/DDBJ databases">
        <authorList>
            <person name="Ploux O."/>
        </authorList>
    </citation>
    <scope>NUCLEOTIDE SEQUENCE [LARGE SCALE GENOMIC DNA]</scope>
    <source>
        <strain evidence="5 6">R-45371</strain>
    </source>
</reference>
<dbReference type="GO" id="GO:0032259">
    <property type="term" value="P:methylation"/>
    <property type="evidence" value="ECO:0007669"/>
    <property type="project" value="UniProtKB-KW"/>
</dbReference>
<evidence type="ECO:0000313" key="6">
    <source>
        <dbReference type="Proteomes" id="UP000077763"/>
    </source>
</evidence>
<evidence type="ECO:0000256" key="3">
    <source>
        <dbReference type="ARBA" id="ARBA00022691"/>
    </source>
</evidence>
<gene>
    <name evidence="5" type="ORF">A1353_16400</name>
</gene>
<dbReference type="RefSeq" id="WP_064037211.1">
    <property type="nucleotide sequence ID" value="NZ_LUUH01000062.1"/>
</dbReference>